<evidence type="ECO:0000313" key="16">
    <source>
        <dbReference type="EMBL" id="EDO39196.1"/>
    </source>
</evidence>
<keyword evidence="4" id="KW-0245">EGF-like domain</keyword>
<evidence type="ECO:0000256" key="2">
    <source>
        <dbReference type="ARBA" id="ARBA00007343"/>
    </source>
</evidence>
<keyword evidence="6" id="KW-0732">Signal</keyword>
<evidence type="ECO:0000256" key="3">
    <source>
        <dbReference type="ARBA" id="ARBA00022475"/>
    </source>
</evidence>
<dbReference type="PROSITE" id="PS50221">
    <property type="entry name" value="GAIN_B"/>
    <property type="match status" value="1"/>
</dbReference>
<comment type="subcellular location">
    <subcellularLocation>
        <location evidence="1">Cell membrane</location>
        <topology evidence="1">Multi-pass membrane protein</topology>
    </subcellularLocation>
</comment>
<feature type="domain" description="G-protein coupled receptors family 2 profile 2" evidence="15">
    <location>
        <begin position="54"/>
        <end position="295"/>
    </location>
</feature>
<evidence type="ECO:0000256" key="8">
    <source>
        <dbReference type="ARBA" id="ARBA00022837"/>
    </source>
</evidence>
<dbReference type="FunFam" id="1.20.1070.10:FF:000054">
    <property type="entry name" value="Adhesion G protein-coupled receptor E3"/>
    <property type="match status" value="1"/>
</dbReference>
<feature type="transmembrane region" description="Helical" evidence="13">
    <location>
        <begin position="271"/>
        <end position="294"/>
    </location>
</feature>
<keyword evidence="3" id="KW-1003">Cell membrane</keyword>
<evidence type="ECO:0000256" key="13">
    <source>
        <dbReference type="SAM" id="Phobius"/>
    </source>
</evidence>
<dbReference type="InterPro" id="IPR017983">
    <property type="entry name" value="GPCR_2_secretin-like_CS"/>
</dbReference>
<feature type="transmembrane region" description="Helical" evidence="13">
    <location>
        <begin position="198"/>
        <end position="222"/>
    </location>
</feature>
<dbReference type="Pfam" id="PF00002">
    <property type="entry name" value="7tm_2"/>
    <property type="match status" value="1"/>
</dbReference>
<keyword evidence="12" id="KW-0325">Glycoprotein</keyword>
<organism evidence="16 17">
    <name type="scientific">Nematostella vectensis</name>
    <name type="common">Starlet sea anemone</name>
    <dbReference type="NCBI Taxonomy" id="45351"/>
    <lineage>
        <taxon>Eukaryota</taxon>
        <taxon>Metazoa</taxon>
        <taxon>Cnidaria</taxon>
        <taxon>Anthozoa</taxon>
        <taxon>Hexacorallia</taxon>
        <taxon>Actiniaria</taxon>
        <taxon>Edwardsiidae</taxon>
        <taxon>Nematostella</taxon>
    </lineage>
</organism>
<dbReference type="GO" id="GO:0004930">
    <property type="term" value="F:G protein-coupled receptor activity"/>
    <property type="evidence" value="ECO:0007669"/>
    <property type="project" value="InterPro"/>
</dbReference>
<dbReference type="Gene3D" id="1.20.1070.10">
    <property type="entry name" value="Rhodopsin 7-helix transmembrane proteins"/>
    <property type="match status" value="1"/>
</dbReference>
<dbReference type="Pfam" id="PF01825">
    <property type="entry name" value="GPS"/>
    <property type="match status" value="1"/>
</dbReference>
<sequence>FISDGSPHGSWSIEGCRLGPRNATQITCYCYHLTNFAILTRLKAKDPTVHDDYLTYITFIGLGLSIAGCVLTILTHLFLPSLRSERVFIHINLVTAILFAQILFIVGATHREPQSLCLSVAVLLYFFYMSVFTWMLVEGIHIYCLVIRVFNSGRGRKKIYTVIGWGEFLSIFPSGMPAFRNSSTTSSRCWLSLESGAIWAFVAPALVVIAFNLVILFMVLRVTAVMLKDESQTSSNVCLSRALVKAFVTLLPILGLTWLFGFLAFNNKTVMFEYLFAIFNSMQGFLIFVFYCLLSSEV</sequence>
<dbReference type="InParanoid" id="A7SAS3"/>
<dbReference type="InterPro" id="IPR000832">
    <property type="entry name" value="GPCR_2_secretin-like"/>
</dbReference>
<dbReference type="InterPro" id="IPR057244">
    <property type="entry name" value="GAIN_B"/>
</dbReference>
<dbReference type="PANTHER" id="PTHR12011">
    <property type="entry name" value="ADHESION G-PROTEIN COUPLED RECEPTOR"/>
    <property type="match status" value="1"/>
</dbReference>
<dbReference type="HOGENOM" id="CLU_002753_3_1_1"/>
<dbReference type="PROSITE" id="PS00650">
    <property type="entry name" value="G_PROTEIN_RECEP_F2_2"/>
    <property type="match status" value="1"/>
</dbReference>
<dbReference type="EMBL" id="DS469611">
    <property type="protein sequence ID" value="EDO39196.1"/>
    <property type="molecule type" value="Genomic_DNA"/>
</dbReference>
<evidence type="ECO:0000259" key="15">
    <source>
        <dbReference type="PROSITE" id="PS50261"/>
    </source>
</evidence>
<dbReference type="AlphaFoldDB" id="A7SAS3"/>
<feature type="transmembrane region" description="Helical" evidence="13">
    <location>
        <begin position="91"/>
        <end position="110"/>
    </location>
</feature>
<evidence type="ECO:0000256" key="5">
    <source>
        <dbReference type="ARBA" id="ARBA00022692"/>
    </source>
</evidence>
<proteinExistence type="inferred from homology"/>
<evidence type="ECO:0000256" key="9">
    <source>
        <dbReference type="ARBA" id="ARBA00022989"/>
    </source>
</evidence>
<keyword evidence="8" id="KW-0106">Calcium</keyword>
<feature type="transmembrane region" description="Helical" evidence="13">
    <location>
        <begin position="243"/>
        <end position="265"/>
    </location>
</feature>
<protein>
    <submittedName>
        <fullName evidence="16">Uncharacterized protein</fullName>
    </submittedName>
</protein>
<evidence type="ECO:0000256" key="1">
    <source>
        <dbReference type="ARBA" id="ARBA00004651"/>
    </source>
</evidence>
<dbReference type="PANTHER" id="PTHR12011:SF347">
    <property type="entry name" value="FI21270P1-RELATED"/>
    <property type="match status" value="1"/>
</dbReference>
<dbReference type="STRING" id="45351.A7SAS3"/>
<evidence type="ECO:0000256" key="10">
    <source>
        <dbReference type="ARBA" id="ARBA00023136"/>
    </source>
</evidence>
<dbReference type="eggNOG" id="KOG4193">
    <property type="taxonomic scope" value="Eukaryota"/>
</dbReference>
<feature type="non-terminal residue" evidence="16">
    <location>
        <position position="1"/>
    </location>
</feature>
<name>A7SAS3_NEMVE</name>
<keyword evidence="5 13" id="KW-0812">Transmembrane</keyword>
<feature type="transmembrane region" description="Helical" evidence="13">
    <location>
        <begin position="53"/>
        <end position="79"/>
    </location>
</feature>
<feature type="non-terminal residue" evidence="16">
    <location>
        <position position="298"/>
    </location>
</feature>
<dbReference type="InterPro" id="IPR000203">
    <property type="entry name" value="GPS"/>
</dbReference>
<evidence type="ECO:0000256" key="7">
    <source>
        <dbReference type="ARBA" id="ARBA00022737"/>
    </source>
</evidence>
<feature type="transmembrane region" description="Helical" evidence="13">
    <location>
        <begin position="159"/>
        <end position="178"/>
    </location>
</feature>
<evidence type="ECO:0000259" key="14">
    <source>
        <dbReference type="PROSITE" id="PS50221"/>
    </source>
</evidence>
<keyword evidence="10 13" id="KW-0472">Membrane</keyword>
<keyword evidence="11" id="KW-1015">Disulfide bond</keyword>
<dbReference type="PROSITE" id="PS50261">
    <property type="entry name" value="G_PROTEIN_RECEP_F2_4"/>
    <property type="match status" value="1"/>
</dbReference>
<evidence type="ECO:0000256" key="4">
    <source>
        <dbReference type="ARBA" id="ARBA00022536"/>
    </source>
</evidence>
<dbReference type="PRINTS" id="PR00249">
    <property type="entry name" value="GPCRSECRETIN"/>
</dbReference>
<keyword evidence="17" id="KW-1185">Reference proteome</keyword>
<feature type="transmembrane region" description="Helical" evidence="13">
    <location>
        <begin position="122"/>
        <end position="147"/>
    </location>
</feature>
<dbReference type="PhylomeDB" id="A7SAS3"/>
<keyword evidence="9 13" id="KW-1133">Transmembrane helix</keyword>
<evidence type="ECO:0000256" key="12">
    <source>
        <dbReference type="ARBA" id="ARBA00023180"/>
    </source>
</evidence>
<accession>A7SAS3</accession>
<dbReference type="SMART" id="SM00303">
    <property type="entry name" value="GPS"/>
    <property type="match status" value="1"/>
</dbReference>
<gene>
    <name evidence="16" type="ORF">NEMVEDRAFT_v1g20971</name>
</gene>
<evidence type="ECO:0000256" key="6">
    <source>
        <dbReference type="ARBA" id="ARBA00022729"/>
    </source>
</evidence>
<reference evidence="16 17" key="1">
    <citation type="journal article" date="2007" name="Science">
        <title>Sea anemone genome reveals ancestral eumetazoan gene repertoire and genomic organization.</title>
        <authorList>
            <person name="Putnam N.H."/>
            <person name="Srivastava M."/>
            <person name="Hellsten U."/>
            <person name="Dirks B."/>
            <person name="Chapman J."/>
            <person name="Salamov A."/>
            <person name="Terry A."/>
            <person name="Shapiro H."/>
            <person name="Lindquist E."/>
            <person name="Kapitonov V.V."/>
            <person name="Jurka J."/>
            <person name="Genikhovich G."/>
            <person name="Grigoriev I.V."/>
            <person name="Lucas S.M."/>
            <person name="Steele R.E."/>
            <person name="Finnerty J.R."/>
            <person name="Technau U."/>
            <person name="Martindale M.Q."/>
            <person name="Rokhsar D.S."/>
        </authorList>
    </citation>
    <scope>NUCLEOTIDE SEQUENCE [LARGE SCALE GENOMIC DNA]</scope>
    <source>
        <strain evidence="17">CH2 X CH6</strain>
    </source>
</reference>
<keyword evidence="7" id="KW-0677">Repeat</keyword>
<dbReference type="InterPro" id="IPR017981">
    <property type="entry name" value="GPCR_2-like_7TM"/>
</dbReference>
<dbReference type="GO" id="GO:0007166">
    <property type="term" value="P:cell surface receptor signaling pathway"/>
    <property type="evidence" value="ECO:0007669"/>
    <property type="project" value="InterPro"/>
</dbReference>
<dbReference type="OMA" id="GYGTKRC"/>
<dbReference type="Proteomes" id="UP000001593">
    <property type="component" value="Unassembled WGS sequence"/>
</dbReference>
<dbReference type="InterPro" id="IPR046338">
    <property type="entry name" value="GAIN_dom_sf"/>
</dbReference>
<comment type="similarity">
    <text evidence="2">Belongs to the G-protein coupled receptor 2 family. Adhesion G-protein coupled receptor (ADGR) subfamily.</text>
</comment>
<dbReference type="GO" id="GO:0005886">
    <property type="term" value="C:plasma membrane"/>
    <property type="evidence" value="ECO:0000318"/>
    <property type="project" value="GO_Central"/>
</dbReference>
<dbReference type="Gene3D" id="2.60.220.50">
    <property type="match status" value="1"/>
</dbReference>
<evidence type="ECO:0000313" key="17">
    <source>
        <dbReference type="Proteomes" id="UP000001593"/>
    </source>
</evidence>
<feature type="domain" description="GAIN-B" evidence="14">
    <location>
        <begin position="1"/>
        <end position="46"/>
    </location>
</feature>
<evidence type="ECO:0000256" key="11">
    <source>
        <dbReference type="ARBA" id="ARBA00023157"/>
    </source>
</evidence>